<dbReference type="PANTHER" id="PTHR46913:SF21">
    <property type="entry name" value="RING-TYPE E3 UBIQUITIN TRANSFERASE"/>
    <property type="match status" value="1"/>
</dbReference>
<keyword evidence="5" id="KW-0479">Metal-binding</keyword>
<evidence type="ECO:0000256" key="8">
    <source>
        <dbReference type="ARBA" id="ARBA00022833"/>
    </source>
</evidence>
<evidence type="ECO:0000256" key="1">
    <source>
        <dbReference type="ARBA" id="ARBA00000900"/>
    </source>
</evidence>
<dbReference type="InterPro" id="IPR001841">
    <property type="entry name" value="Znf_RING"/>
</dbReference>
<comment type="pathway">
    <text evidence="2">Protein modification; protein ubiquitination.</text>
</comment>
<evidence type="ECO:0000256" key="7">
    <source>
        <dbReference type="ARBA" id="ARBA00022786"/>
    </source>
</evidence>
<sequence>MAVIAVIAFIAIIFSRTISRQFLRFYRRYRRRRRLYVPSSSAGDVHSLDSPRDANFYIVSPEGLQESLIKAIPLSIYTHQSGFHDCAVCLLEFEENDYVRTLPSCSHAFHVDCIDKWLRSHANCPLCRAGIFRQDSPFRPVMAARIRPNLDDMVFPSAILQQPLPEIPTGSEAATTTVGEITQEPSPIIDQSEDRFNGRNFLLKRSYSFEFERNLVTEPSTASPCRFRRGGGGFWSKRPSPFSSLSKPRVFSFHHYRGMKSPFSRRRSFLPLSESSVRTTGGSSSRRRKSLASPIFIRTSAVATGFALSSRLRCGDPEALLSPERFNGR</sequence>
<proteinExistence type="predicted"/>
<evidence type="ECO:0000313" key="11">
    <source>
        <dbReference type="EMBL" id="KZV53387.1"/>
    </source>
</evidence>
<dbReference type="SMART" id="SM00184">
    <property type="entry name" value="RING"/>
    <property type="match status" value="1"/>
</dbReference>
<dbReference type="PANTHER" id="PTHR46913">
    <property type="entry name" value="RING-H2 FINGER PROTEIN ATL16"/>
    <property type="match status" value="1"/>
</dbReference>
<dbReference type="GO" id="GO:0016567">
    <property type="term" value="P:protein ubiquitination"/>
    <property type="evidence" value="ECO:0007669"/>
    <property type="project" value="UniProtKB-UniPathway"/>
</dbReference>
<keyword evidence="12" id="KW-1185">Reference proteome</keyword>
<evidence type="ECO:0000259" key="10">
    <source>
        <dbReference type="PROSITE" id="PS50089"/>
    </source>
</evidence>
<evidence type="ECO:0000256" key="9">
    <source>
        <dbReference type="PROSITE-ProRule" id="PRU00175"/>
    </source>
</evidence>
<organism evidence="11 12">
    <name type="scientific">Dorcoceras hygrometricum</name>
    <dbReference type="NCBI Taxonomy" id="472368"/>
    <lineage>
        <taxon>Eukaryota</taxon>
        <taxon>Viridiplantae</taxon>
        <taxon>Streptophyta</taxon>
        <taxon>Embryophyta</taxon>
        <taxon>Tracheophyta</taxon>
        <taxon>Spermatophyta</taxon>
        <taxon>Magnoliopsida</taxon>
        <taxon>eudicotyledons</taxon>
        <taxon>Gunneridae</taxon>
        <taxon>Pentapetalae</taxon>
        <taxon>asterids</taxon>
        <taxon>lamiids</taxon>
        <taxon>Lamiales</taxon>
        <taxon>Gesneriaceae</taxon>
        <taxon>Didymocarpoideae</taxon>
        <taxon>Trichosporeae</taxon>
        <taxon>Loxocarpinae</taxon>
        <taxon>Dorcoceras</taxon>
    </lineage>
</organism>
<evidence type="ECO:0000256" key="2">
    <source>
        <dbReference type="ARBA" id="ARBA00004906"/>
    </source>
</evidence>
<dbReference type="EMBL" id="KQ990517">
    <property type="protein sequence ID" value="KZV53387.1"/>
    <property type="molecule type" value="Genomic_DNA"/>
</dbReference>
<dbReference type="UniPathway" id="UPA00143"/>
<keyword evidence="4" id="KW-0808">Transferase</keyword>
<reference evidence="11 12" key="1">
    <citation type="journal article" date="2015" name="Proc. Natl. Acad. Sci. U.S.A.">
        <title>The resurrection genome of Boea hygrometrica: A blueprint for survival of dehydration.</title>
        <authorList>
            <person name="Xiao L."/>
            <person name="Yang G."/>
            <person name="Zhang L."/>
            <person name="Yang X."/>
            <person name="Zhao S."/>
            <person name="Ji Z."/>
            <person name="Zhou Q."/>
            <person name="Hu M."/>
            <person name="Wang Y."/>
            <person name="Chen M."/>
            <person name="Xu Y."/>
            <person name="Jin H."/>
            <person name="Xiao X."/>
            <person name="Hu G."/>
            <person name="Bao F."/>
            <person name="Hu Y."/>
            <person name="Wan P."/>
            <person name="Li L."/>
            <person name="Deng X."/>
            <person name="Kuang T."/>
            <person name="Xiang C."/>
            <person name="Zhu J.K."/>
            <person name="Oliver M.J."/>
            <person name="He Y."/>
        </authorList>
    </citation>
    <scope>NUCLEOTIDE SEQUENCE [LARGE SCALE GENOMIC DNA]</scope>
    <source>
        <strain evidence="12">cv. XS01</strain>
    </source>
</reference>
<keyword evidence="7" id="KW-0833">Ubl conjugation pathway</keyword>
<dbReference type="GO" id="GO:0061630">
    <property type="term" value="F:ubiquitin protein ligase activity"/>
    <property type="evidence" value="ECO:0007669"/>
    <property type="project" value="UniProtKB-EC"/>
</dbReference>
<comment type="catalytic activity">
    <reaction evidence="1">
        <text>S-ubiquitinyl-[E2 ubiquitin-conjugating enzyme]-L-cysteine + [acceptor protein]-L-lysine = [E2 ubiquitin-conjugating enzyme]-L-cysteine + N(6)-ubiquitinyl-[acceptor protein]-L-lysine.</text>
        <dbReference type="EC" id="2.3.2.27"/>
    </reaction>
</comment>
<accession>A0A2Z7D3R5</accession>
<dbReference type="CDD" id="cd16461">
    <property type="entry name" value="RING-H2_EL5-like"/>
    <property type="match status" value="1"/>
</dbReference>
<dbReference type="Pfam" id="PF13639">
    <property type="entry name" value="zf-RING_2"/>
    <property type="match status" value="1"/>
</dbReference>
<dbReference type="InterPro" id="IPR044600">
    <property type="entry name" value="ATL1/ATL16-like"/>
</dbReference>
<dbReference type="GO" id="GO:0008270">
    <property type="term" value="F:zinc ion binding"/>
    <property type="evidence" value="ECO:0007669"/>
    <property type="project" value="UniProtKB-KW"/>
</dbReference>
<keyword evidence="8" id="KW-0862">Zinc</keyword>
<evidence type="ECO:0000313" key="12">
    <source>
        <dbReference type="Proteomes" id="UP000250235"/>
    </source>
</evidence>
<dbReference type="InterPro" id="IPR013083">
    <property type="entry name" value="Znf_RING/FYVE/PHD"/>
</dbReference>
<feature type="domain" description="RING-type" evidence="10">
    <location>
        <begin position="86"/>
        <end position="128"/>
    </location>
</feature>
<dbReference type="Gene3D" id="3.30.40.10">
    <property type="entry name" value="Zinc/RING finger domain, C3HC4 (zinc finger)"/>
    <property type="match status" value="1"/>
</dbReference>
<evidence type="ECO:0000256" key="5">
    <source>
        <dbReference type="ARBA" id="ARBA00022723"/>
    </source>
</evidence>
<evidence type="ECO:0000256" key="3">
    <source>
        <dbReference type="ARBA" id="ARBA00012483"/>
    </source>
</evidence>
<keyword evidence="6 9" id="KW-0863">Zinc-finger</keyword>
<evidence type="ECO:0000256" key="6">
    <source>
        <dbReference type="ARBA" id="ARBA00022771"/>
    </source>
</evidence>
<dbReference type="AlphaFoldDB" id="A0A2Z7D3R5"/>
<dbReference type="SUPFAM" id="SSF57850">
    <property type="entry name" value="RING/U-box"/>
    <property type="match status" value="1"/>
</dbReference>
<protein>
    <recommendedName>
        <fullName evidence="3">RING-type E3 ubiquitin transferase</fullName>
        <ecNumber evidence="3">2.3.2.27</ecNumber>
    </recommendedName>
</protein>
<gene>
    <name evidence="11" type="ORF">F511_06529</name>
</gene>
<name>A0A2Z7D3R5_9LAMI</name>
<dbReference type="PROSITE" id="PS50089">
    <property type="entry name" value="ZF_RING_2"/>
    <property type="match status" value="1"/>
</dbReference>
<evidence type="ECO:0000256" key="4">
    <source>
        <dbReference type="ARBA" id="ARBA00022679"/>
    </source>
</evidence>
<dbReference type="OrthoDB" id="8062037at2759"/>
<dbReference type="EC" id="2.3.2.27" evidence="3"/>
<dbReference type="Proteomes" id="UP000250235">
    <property type="component" value="Unassembled WGS sequence"/>
</dbReference>